<evidence type="ECO:0000256" key="1">
    <source>
        <dbReference type="ARBA" id="ARBA00022450"/>
    </source>
</evidence>
<dbReference type="InterPro" id="IPR000873">
    <property type="entry name" value="AMP-dep_synth/lig_dom"/>
</dbReference>
<sequence>MAPQGTHSSTFFPAPLDGSLTFPQLLDRQLAQSPDHPVFIYDNPQGIIVSITFSQYIHAVHAAGRLILRETVPRSSNGQVTVIGIFANADTVSYCMMVAAVMRAGLIPFCISPRNAAPGLANLLEKAGPTAVYVSPDLKSILGEALTICGKALAIFEALTFDRVHDRSMENPFELLPPLSTAAMESTGIILHSSGSTSIFSRPVYLSHQMVLQYASVPWSSAQDHCGQILGAQTLPNFHGIGVLIGTWPFSAGITVAILRPTNPPTLSNPKNSLDGILATKPDLVLSTPANIESWSEDPVGLKMMQNLKGLSYAGAQLNKRVGDTLVAHKVVISSTYGSMETGVVTPFFMSNGKDWDYFAVRKEFNPVRVPEEDGSHLYTHTYLVSSSYMTAYTNTEINGRPGCAISDLLEQHPTNPNLHRVYGRKDDLISFSTGAKMTPVPIEAQIDRNPLVDGTVPQFHPELTNDEKRARVLDALWDSVNTANKTSPAHFQIPRKMVLLANPRKPFAVTSKLQPRRKAILESYDEEIRTAYTDI</sequence>
<dbReference type="Pfam" id="PF00501">
    <property type="entry name" value="AMP-binding"/>
    <property type="match status" value="1"/>
</dbReference>
<keyword evidence="1" id="KW-0596">Phosphopantetheine</keyword>
<dbReference type="EMBL" id="JARKIB010000025">
    <property type="protein sequence ID" value="KAJ7765663.1"/>
    <property type="molecule type" value="Genomic_DNA"/>
</dbReference>
<evidence type="ECO:0000313" key="5">
    <source>
        <dbReference type="Proteomes" id="UP001215598"/>
    </source>
</evidence>
<dbReference type="Proteomes" id="UP001215598">
    <property type="component" value="Unassembled WGS sequence"/>
</dbReference>
<organism evidence="4 5">
    <name type="scientific">Mycena metata</name>
    <dbReference type="NCBI Taxonomy" id="1033252"/>
    <lineage>
        <taxon>Eukaryota</taxon>
        <taxon>Fungi</taxon>
        <taxon>Dikarya</taxon>
        <taxon>Basidiomycota</taxon>
        <taxon>Agaricomycotina</taxon>
        <taxon>Agaricomycetes</taxon>
        <taxon>Agaricomycetidae</taxon>
        <taxon>Agaricales</taxon>
        <taxon>Marasmiineae</taxon>
        <taxon>Mycenaceae</taxon>
        <taxon>Mycena</taxon>
    </lineage>
</organism>
<name>A0AAD7JK64_9AGAR</name>
<evidence type="ECO:0000313" key="4">
    <source>
        <dbReference type="EMBL" id="KAJ7765663.1"/>
    </source>
</evidence>
<dbReference type="Pfam" id="PF23562">
    <property type="entry name" value="AMP-binding_C_3"/>
    <property type="match status" value="1"/>
</dbReference>
<evidence type="ECO:0000259" key="3">
    <source>
        <dbReference type="Pfam" id="PF00501"/>
    </source>
</evidence>
<proteinExistence type="predicted"/>
<feature type="domain" description="AMP-dependent synthetase/ligase" evidence="3">
    <location>
        <begin position="26"/>
        <end position="349"/>
    </location>
</feature>
<protein>
    <recommendedName>
        <fullName evidence="3">AMP-dependent synthetase/ligase domain-containing protein</fullName>
    </recommendedName>
</protein>
<dbReference type="InterPro" id="IPR051414">
    <property type="entry name" value="Adenylate-forming_Reductase"/>
</dbReference>
<evidence type="ECO:0000256" key="2">
    <source>
        <dbReference type="ARBA" id="ARBA00022553"/>
    </source>
</evidence>
<keyword evidence="5" id="KW-1185">Reference proteome</keyword>
<reference evidence="4" key="1">
    <citation type="submission" date="2023-03" db="EMBL/GenBank/DDBJ databases">
        <title>Massive genome expansion in bonnet fungi (Mycena s.s.) driven by repeated elements and novel gene families across ecological guilds.</title>
        <authorList>
            <consortium name="Lawrence Berkeley National Laboratory"/>
            <person name="Harder C.B."/>
            <person name="Miyauchi S."/>
            <person name="Viragh M."/>
            <person name="Kuo A."/>
            <person name="Thoen E."/>
            <person name="Andreopoulos B."/>
            <person name="Lu D."/>
            <person name="Skrede I."/>
            <person name="Drula E."/>
            <person name="Henrissat B."/>
            <person name="Morin E."/>
            <person name="Kohler A."/>
            <person name="Barry K."/>
            <person name="LaButti K."/>
            <person name="Morin E."/>
            <person name="Salamov A."/>
            <person name="Lipzen A."/>
            <person name="Mereny Z."/>
            <person name="Hegedus B."/>
            <person name="Baldrian P."/>
            <person name="Stursova M."/>
            <person name="Weitz H."/>
            <person name="Taylor A."/>
            <person name="Grigoriev I.V."/>
            <person name="Nagy L.G."/>
            <person name="Martin F."/>
            <person name="Kauserud H."/>
        </authorList>
    </citation>
    <scope>NUCLEOTIDE SEQUENCE</scope>
    <source>
        <strain evidence="4">CBHHK182m</strain>
    </source>
</reference>
<dbReference type="AlphaFoldDB" id="A0AAD7JK64"/>
<gene>
    <name evidence="4" type="ORF">B0H16DRAFT_1717582</name>
</gene>
<dbReference type="InterPro" id="IPR042099">
    <property type="entry name" value="ANL_N_sf"/>
</dbReference>
<dbReference type="SUPFAM" id="SSF56801">
    <property type="entry name" value="Acetyl-CoA synthetase-like"/>
    <property type="match status" value="1"/>
</dbReference>
<keyword evidence="2" id="KW-0597">Phosphoprotein</keyword>
<accession>A0AAD7JK64</accession>
<dbReference type="Gene3D" id="3.40.50.12780">
    <property type="entry name" value="N-terminal domain of ligase-like"/>
    <property type="match status" value="1"/>
</dbReference>
<dbReference type="PANTHER" id="PTHR43439">
    <property type="entry name" value="PHENYLACETATE-COENZYME A LIGASE"/>
    <property type="match status" value="1"/>
</dbReference>
<dbReference type="PANTHER" id="PTHR43439:SF2">
    <property type="entry name" value="ENZYME, PUTATIVE (JCVI)-RELATED"/>
    <property type="match status" value="1"/>
</dbReference>
<comment type="caution">
    <text evidence="4">The sequence shown here is derived from an EMBL/GenBank/DDBJ whole genome shotgun (WGS) entry which is preliminary data.</text>
</comment>